<keyword evidence="1" id="KW-1185">Reference proteome</keyword>
<organism evidence="1 2">
    <name type="scientific">Romanomermis culicivorax</name>
    <name type="common">Nematode worm</name>
    <dbReference type="NCBI Taxonomy" id="13658"/>
    <lineage>
        <taxon>Eukaryota</taxon>
        <taxon>Metazoa</taxon>
        <taxon>Ecdysozoa</taxon>
        <taxon>Nematoda</taxon>
        <taxon>Enoplea</taxon>
        <taxon>Dorylaimia</taxon>
        <taxon>Mermithida</taxon>
        <taxon>Mermithoidea</taxon>
        <taxon>Mermithidae</taxon>
        <taxon>Romanomermis</taxon>
    </lineage>
</organism>
<dbReference type="Proteomes" id="UP000887565">
    <property type="component" value="Unplaced"/>
</dbReference>
<dbReference type="WBParaSite" id="nRc.2.0.1.t14121-RA">
    <property type="protein sequence ID" value="nRc.2.0.1.t14121-RA"/>
    <property type="gene ID" value="nRc.2.0.1.g14121"/>
</dbReference>
<name>A0A915IJ93_ROMCU</name>
<reference evidence="2" key="1">
    <citation type="submission" date="2022-11" db="UniProtKB">
        <authorList>
            <consortium name="WormBaseParasite"/>
        </authorList>
    </citation>
    <scope>IDENTIFICATION</scope>
</reference>
<protein>
    <submittedName>
        <fullName evidence="2">Uncharacterized protein</fullName>
    </submittedName>
</protein>
<dbReference type="AlphaFoldDB" id="A0A915IJ93"/>
<sequence>MTPSVTRVSFTRIDYTKIDERLSNLINEIDKQRVTNKVVKRELYNKKTPLLQVEGFFDSREFDGCSHFTQKIIPGVN</sequence>
<evidence type="ECO:0000313" key="1">
    <source>
        <dbReference type="Proteomes" id="UP000887565"/>
    </source>
</evidence>
<accession>A0A915IJ93</accession>
<evidence type="ECO:0000313" key="2">
    <source>
        <dbReference type="WBParaSite" id="nRc.2.0.1.t14121-RA"/>
    </source>
</evidence>
<proteinExistence type="predicted"/>